<sequence length="71" mass="7747">MAVGSNLICFEDLYIEDNMNLGQYDSPTEKISGQSLHSGTVLESRICGTVTMDALFSAFSYIRMNGFGTVV</sequence>
<accession>A0A8S9XVI3</accession>
<dbReference type="AlphaFoldDB" id="A0A8S9XVI3"/>
<proteinExistence type="predicted"/>
<comment type="caution">
    <text evidence="1">The sequence shown here is derived from an EMBL/GenBank/DDBJ whole genome shotgun (WGS) entry which is preliminary data.</text>
</comment>
<dbReference type="EMBL" id="WIXP02000004">
    <property type="protein sequence ID" value="KAF6212321.1"/>
    <property type="molecule type" value="Genomic_DNA"/>
</dbReference>
<name>A0A8S9XVI3_APOLU</name>
<evidence type="ECO:0000313" key="2">
    <source>
        <dbReference type="Proteomes" id="UP000466442"/>
    </source>
</evidence>
<reference evidence="1" key="1">
    <citation type="journal article" date="2021" name="Mol. Ecol. Resour.">
        <title>Apolygus lucorum genome provides insights into omnivorousness and mesophyll feeding.</title>
        <authorList>
            <person name="Liu Y."/>
            <person name="Liu H."/>
            <person name="Wang H."/>
            <person name="Huang T."/>
            <person name="Liu B."/>
            <person name="Yang B."/>
            <person name="Yin L."/>
            <person name="Li B."/>
            <person name="Zhang Y."/>
            <person name="Zhang S."/>
            <person name="Jiang F."/>
            <person name="Zhang X."/>
            <person name="Ren Y."/>
            <person name="Wang B."/>
            <person name="Wang S."/>
            <person name="Lu Y."/>
            <person name="Wu K."/>
            <person name="Fan W."/>
            <person name="Wang G."/>
        </authorList>
    </citation>
    <scope>NUCLEOTIDE SEQUENCE</scope>
    <source>
        <strain evidence="1">12Hb</strain>
    </source>
</reference>
<keyword evidence="2" id="KW-1185">Reference proteome</keyword>
<gene>
    <name evidence="1" type="ORF">GE061_012843</name>
</gene>
<protein>
    <submittedName>
        <fullName evidence="1">Uncharacterized protein</fullName>
    </submittedName>
</protein>
<dbReference type="Proteomes" id="UP000466442">
    <property type="component" value="Unassembled WGS sequence"/>
</dbReference>
<organism evidence="1 2">
    <name type="scientific">Apolygus lucorum</name>
    <name type="common">Small green plant bug</name>
    <name type="synonym">Lygocoris lucorum</name>
    <dbReference type="NCBI Taxonomy" id="248454"/>
    <lineage>
        <taxon>Eukaryota</taxon>
        <taxon>Metazoa</taxon>
        <taxon>Ecdysozoa</taxon>
        <taxon>Arthropoda</taxon>
        <taxon>Hexapoda</taxon>
        <taxon>Insecta</taxon>
        <taxon>Pterygota</taxon>
        <taxon>Neoptera</taxon>
        <taxon>Paraneoptera</taxon>
        <taxon>Hemiptera</taxon>
        <taxon>Heteroptera</taxon>
        <taxon>Panheteroptera</taxon>
        <taxon>Cimicomorpha</taxon>
        <taxon>Miridae</taxon>
        <taxon>Mirini</taxon>
        <taxon>Apolygus</taxon>
    </lineage>
</organism>
<evidence type="ECO:0000313" key="1">
    <source>
        <dbReference type="EMBL" id="KAF6212321.1"/>
    </source>
</evidence>